<organism evidence="2 3">
    <name type="scientific">Pelagibacterium flavum</name>
    <dbReference type="NCBI Taxonomy" id="2984530"/>
    <lineage>
        <taxon>Bacteria</taxon>
        <taxon>Pseudomonadati</taxon>
        <taxon>Pseudomonadota</taxon>
        <taxon>Alphaproteobacteria</taxon>
        <taxon>Hyphomicrobiales</taxon>
        <taxon>Devosiaceae</taxon>
        <taxon>Pelagibacterium</taxon>
    </lineage>
</organism>
<reference evidence="2" key="1">
    <citation type="submission" date="2022-10" db="EMBL/GenBank/DDBJ databases">
        <title>YIM 151497 complete genome.</title>
        <authorList>
            <person name="Chen X."/>
        </authorList>
    </citation>
    <scope>NUCLEOTIDE SEQUENCE</scope>
    <source>
        <strain evidence="2">YIM 151497</strain>
    </source>
</reference>
<gene>
    <name evidence="2" type="ORF">OF122_13085</name>
</gene>
<evidence type="ECO:0000313" key="3">
    <source>
        <dbReference type="Proteomes" id="UP001163882"/>
    </source>
</evidence>
<feature type="compositionally biased region" description="Polar residues" evidence="1">
    <location>
        <begin position="122"/>
        <end position="133"/>
    </location>
</feature>
<sequence>MGAINAQAQWQDNSGRGTATGLRPAIALGHLNDLSGAVFLLPPFRNSAGSLPLSRATSQALRFNSACLGLYHLNAIQNVCRQASTDLFRVRVHLKSLSCSASSSAERKARKAFHDGEKASHESGQSSQERSHV</sequence>
<accession>A0ABY6IK88</accession>
<name>A0ABY6IK88_9HYPH</name>
<proteinExistence type="predicted"/>
<protein>
    <submittedName>
        <fullName evidence="2">Uncharacterized protein</fullName>
    </submittedName>
</protein>
<feature type="region of interest" description="Disordered" evidence="1">
    <location>
        <begin position="99"/>
        <end position="133"/>
    </location>
</feature>
<dbReference type="EMBL" id="CP107716">
    <property type="protein sequence ID" value="UYQ70993.1"/>
    <property type="molecule type" value="Genomic_DNA"/>
</dbReference>
<evidence type="ECO:0000256" key="1">
    <source>
        <dbReference type="SAM" id="MobiDB-lite"/>
    </source>
</evidence>
<keyword evidence="3" id="KW-1185">Reference proteome</keyword>
<evidence type="ECO:0000313" key="2">
    <source>
        <dbReference type="EMBL" id="UYQ70993.1"/>
    </source>
</evidence>
<feature type="compositionally biased region" description="Basic and acidic residues" evidence="1">
    <location>
        <begin position="112"/>
        <end position="121"/>
    </location>
</feature>
<dbReference type="RefSeq" id="WP_264224657.1">
    <property type="nucleotide sequence ID" value="NZ_CP107716.1"/>
</dbReference>
<dbReference type="Proteomes" id="UP001163882">
    <property type="component" value="Chromosome"/>
</dbReference>